<evidence type="ECO:0000313" key="2">
    <source>
        <dbReference type="Proteomes" id="UP001062846"/>
    </source>
</evidence>
<keyword evidence="2" id="KW-1185">Reference proteome</keyword>
<dbReference type="Proteomes" id="UP001062846">
    <property type="component" value="Chromosome 8"/>
</dbReference>
<protein>
    <submittedName>
        <fullName evidence="1">Uncharacterized protein</fullName>
    </submittedName>
</protein>
<gene>
    <name evidence="1" type="ORF">RHMOL_Rhmol08G0105100</name>
</gene>
<dbReference type="EMBL" id="CM046395">
    <property type="protein sequence ID" value="KAI8542000.1"/>
    <property type="molecule type" value="Genomic_DNA"/>
</dbReference>
<name>A0ACC0MLZ4_RHOML</name>
<proteinExistence type="predicted"/>
<sequence length="169" mass="19220">MTPVEFEIYRKQVQETGGFDVVLPPGVGDCGLIYPCPNFDRNPRVFEEVNRCASKAIDVYNKEYKTKYRFLRVIKLSSMSVSGYNHYITFEANANGAAPIHFQALVYAGIPKDRIEVISCRPKPNSPRYVFVQLLLFLVVIVLVIMVLCIVINLFLSLWTLVHSPMNLS</sequence>
<accession>A0ACC0MLZ4</accession>
<evidence type="ECO:0000313" key="1">
    <source>
        <dbReference type="EMBL" id="KAI8542000.1"/>
    </source>
</evidence>
<reference evidence="1" key="1">
    <citation type="submission" date="2022-02" db="EMBL/GenBank/DDBJ databases">
        <title>Plant Genome Project.</title>
        <authorList>
            <person name="Zhang R.-G."/>
        </authorList>
    </citation>
    <scope>NUCLEOTIDE SEQUENCE</scope>
    <source>
        <strain evidence="1">AT1</strain>
    </source>
</reference>
<organism evidence="1 2">
    <name type="scientific">Rhododendron molle</name>
    <name type="common">Chinese azalea</name>
    <name type="synonym">Azalea mollis</name>
    <dbReference type="NCBI Taxonomy" id="49168"/>
    <lineage>
        <taxon>Eukaryota</taxon>
        <taxon>Viridiplantae</taxon>
        <taxon>Streptophyta</taxon>
        <taxon>Embryophyta</taxon>
        <taxon>Tracheophyta</taxon>
        <taxon>Spermatophyta</taxon>
        <taxon>Magnoliopsida</taxon>
        <taxon>eudicotyledons</taxon>
        <taxon>Gunneridae</taxon>
        <taxon>Pentapetalae</taxon>
        <taxon>asterids</taxon>
        <taxon>Ericales</taxon>
        <taxon>Ericaceae</taxon>
        <taxon>Ericoideae</taxon>
        <taxon>Rhodoreae</taxon>
        <taxon>Rhododendron</taxon>
    </lineage>
</organism>
<comment type="caution">
    <text evidence="1">The sequence shown here is derived from an EMBL/GenBank/DDBJ whole genome shotgun (WGS) entry which is preliminary data.</text>
</comment>